<sequence>MPMRKAPHPEDCSCSLGTDGASILTDPGGGINLWGLSGVEPPGAQVHEIFSHHRNFGGCASKPQINRPLLIRTA</sequence>
<keyword evidence="2" id="KW-1185">Reference proteome</keyword>
<proteinExistence type="predicted"/>
<protein>
    <submittedName>
        <fullName evidence="1">Uncharacterized protein</fullName>
    </submittedName>
</protein>
<organism evidence="1 2">
    <name type="scientific">Mesorhizobium ventifaucium</name>
    <dbReference type="NCBI Taxonomy" id="666020"/>
    <lineage>
        <taxon>Bacteria</taxon>
        <taxon>Pseudomonadati</taxon>
        <taxon>Pseudomonadota</taxon>
        <taxon>Alphaproteobacteria</taxon>
        <taxon>Hyphomicrobiales</taxon>
        <taxon>Phyllobacteriaceae</taxon>
        <taxon>Mesorhizobium</taxon>
    </lineage>
</organism>
<evidence type="ECO:0000313" key="1">
    <source>
        <dbReference type="EMBL" id="CAH2399200.1"/>
    </source>
</evidence>
<gene>
    <name evidence="1" type="ORF">MES4922_210147</name>
</gene>
<comment type="caution">
    <text evidence="1">The sequence shown here is derived from an EMBL/GenBank/DDBJ whole genome shotgun (WGS) entry which is preliminary data.</text>
</comment>
<reference evidence="1" key="1">
    <citation type="submission" date="2022-03" db="EMBL/GenBank/DDBJ databases">
        <authorList>
            <person name="Brunel B."/>
        </authorList>
    </citation>
    <scope>NUCLEOTIDE SEQUENCE</scope>
    <source>
        <strain evidence="1">STM4922sample</strain>
    </source>
</reference>
<dbReference type="Proteomes" id="UP001152604">
    <property type="component" value="Unassembled WGS sequence"/>
</dbReference>
<accession>A0ABN8JTE6</accession>
<evidence type="ECO:0000313" key="2">
    <source>
        <dbReference type="Proteomes" id="UP001152604"/>
    </source>
</evidence>
<dbReference type="EMBL" id="CAKXZS010000014">
    <property type="protein sequence ID" value="CAH2399200.1"/>
    <property type="molecule type" value="Genomic_DNA"/>
</dbReference>
<name>A0ABN8JTE6_9HYPH</name>